<proteinExistence type="predicted"/>
<comment type="caution">
    <text evidence="2">The sequence shown here is derived from an EMBL/GenBank/DDBJ whole genome shotgun (WGS) entry which is preliminary data.</text>
</comment>
<keyword evidence="3" id="KW-1185">Reference proteome</keyword>
<dbReference type="InterPro" id="IPR000845">
    <property type="entry name" value="Nucleoside_phosphorylase_d"/>
</dbReference>
<feature type="domain" description="Nucleoside phosphorylase" evidence="1">
    <location>
        <begin position="10"/>
        <end position="270"/>
    </location>
</feature>
<organism evidence="2 3">
    <name type="scientific">Methylobacterium organophilum</name>
    <dbReference type="NCBI Taxonomy" id="410"/>
    <lineage>
        <taxon>Bacteria</taxon>
        <taxon>Pseudomonadati</taxon>
        <taxon>Pseudomonadota</taxon>
        <taxon>Alphaproteobacteria</taxon>
        <taxon>Hyphomicrobiales</taxon>
        <taxon>Methylobacteriaceae</taxon>
        <taxon>Methylobacterium</taxon>
    </lineage>
</organism>
<dbReference type="Pfam" id="PF01048">
    <property type="entry name" value="PNP_UDP_1"/>
    <property type="match status" value="1"/>
</dbReference>
<dbReference type="EMBL" id="BPQV01000003">
    <property type="protein sequence ID" value="GJE26424.1"/>
    <property type="molecule type" value="Genomic_DNA"/>
</dbReference>
<dbReference type="Gene3D" id="3.40.50.1580">
    <property type="entry name" value="Nucleoside phosphorylase domain"/>
    <property type="match status" value="1"/>
</dbReference>
<reference evidence="2" key="1">
    <citation type="journal article" date="2021" name="Front. Microbiol.">
        <title>Comprehensive Comparative Genomics and Phenotyping of Methylobacterium Species.</title>
        <authorList>
            <person name="Alessa O."/>
            <person name="Ogura Y."/>
            <person name="Fujitani Y."/>
            <person name="Takami H."/>
            <person name="Hayashi T."/>
            <person name="Sahin N."/>
            <person name="Tani A."/>
        </authorList>
    </citation>
    <scope>NUCLEOTIDE SEQUENCE</scope>
    <source>
        <strain evidence="2">NBRC 15689</strain>
    </source>
</reference>
<dbReference type="InterPro" id="IPR035994">
    <property type="entry name" value="Nucleoside_phosphorylase_sf"/>
</dbReference>
<dbReference type="Proteomes" id="UP001055156">
    <property type="component" value="Unassembled WGS sequence"/>
</dbReference>
<dbReference type="PANTHER" id="PTHR46832:SF1">
    <property type="entry name" value="5'-METHYLTHIOADENOSINE_S-ADENOSYLHOMOCYSTEINE NUCLEOSIDASE"/>
    <property type="match status" value="1"/>
</dbReference>
<dbReference type="PANTHER" id="PTHR46832">
    <property type="entry name" value="5'-METHYLTHIOADENOSINE/S-ADENOSYLHOMOCYSTEINE NUCLEOSIDASE"/>
    <property type="match status" value="1"/>
</dbReference>
<sequence length="283" mass="31783">MSDIESSADIVVITIIPKLERQAILKEFSSKWPAANKRDLPGSTTLLEINTSKNWRPRIAVRAIYEAGNLACAIETTNMLSRFNPRFAFLCGIAGNMNHDKRQLGDVVVSGSYAYKSFTRMSSGKKLESTMPNGPVISRKMFDRASDYFASNFIDFSGSDVRQFLGDCSLPRESESEVGKIFCWDLVLDCDETRRELVASDREYRAVEMEMYGFLRALQAFSDLRRHPIDGLVFRGLSDPASGKSNSDHGKTNWRGYAARNAARCLASFINDLSEDDCMDLNF</sequence>
<name>A0ABQ4T7J8_METOR</name>
<evidence type="ECO:0000259" key="1">
    <source>
        <dbReference type="Pfam" id="PF01048"/>
    </source>
</evidence>
<evidence type="ECO:0000313" key="2">
    <source>
        <dbReference type="EMBL" id="GJE26424.1"/>
    </source>
</evidence>
<dbReference type="RefSeq" id="WP_238310377.1">
    <property type="nucleotide sequence ID" value="NZ_BPQV01000003.1"/>
</dbReference>
<gene>
    <name evidence="2" type="ORF">LKMONMHP_1275</name>
</gene>
<protein>
    <recommendedName>
        <fullName evidence="1">Nucleoside phosphorylase domain-containing protein</fullName>
    </recommendedName>
</protein>
<accession>A0ABQ4T7J8</accession>
<evidence type="ECO:0000313" key="3">
    <source>
        <dbReference type="Proteomes" id="UP001055156"/>
    </source>
</evidence>
<reference evidence="2" key="2">
    <citation type="submission" date="2021-08" db="EMBL/GenBank/DDBJ databases">
        <authorList>
            <person name="Tani A."/>
            <person name="Ola A."/>
            <person name="Ogura Y."/>
            <person name="Katsura K."/>
            <person name="Hayashi T."/>
        </authorList>
    </citation>
    <scope>NUCLEOTIDE SEQUENCE</scope>
    <source>
        <strain evidence="2">NBRC 15689</strain>
    </source>
</reference>
<dbReference type="SUPFAM" id="SSF53167">
    <property type="entry name" value="Purine and uridine phosphorylases"/>
    <property type="match status" value="1"/>
</dbReference>